<keyword evidence="1" id="KW-0540">Nuclease</keyword>
<name>A0AAC9QV43_EUBLI</name>
<dbReference type="AlphaFoldDB" id="A0AAC9QV43"/>
<evidence type="ECO:0000313" key="1">
    <source>
        <dbReference type="EMBL" id="ARD66257.1"/>
    </source>
</evidence>
<accession>A0AAC9QV43</accession>
<dbReference type="GO" id="GO:0004519">
    <property type="term" value="F:endonuclease activity"/>
    <property type="evidence" value="ECO:0007669"/>
    <property type="project" value="UniProtKB-KW"/>
</dbReference>
<keyword evidence="1" id="KW-0255">Endonuclease</keyword>
<dbReference type="EMBL" id="CP019962">
    <property type="protein sequence ID" value="ARD66257.1"/>
    <property type="molecule type" value="Genomic_DNA"/>
</dbReference>
<sequence length="203" mass="23113">MNYLTELLAFYRWMGEHRLTPLLQAYWHLLMYYNNKAAILAEDGHWYWPVTFRVANSVVGQALGLKDRFKINHQRKHLVKHSRIDYTPHTGQEAGDYRLIPFDPGLAQIWVRAEKSGVRTMVWTQTRTGGAPEAAPFINTVNHKPSSLYGSTQGGGSDNIMGFNLLPPLTDEEKAAVRAEYPDNDVARFNAEWALREKKGGLV</sequence>
<reference evidence="2" key="1">
    <citation type="journal article" date="2017" name="Sci. Rep.">
        <title>Determination of the Genome and Primary Transcriptome of Syngas Fermenting Eubacterium limosum ATCC 8486.</title>
        <authorList>
            <person name="Song Y."/>
            <person name="Shin J."/>
            <person name="Jeong Y."/>
            <person name="Jin S."/>
            <person name="Lee J.K."/>
            <person name="Kim D.R."/>
            <person name="Kim S.C."/>
            <person name="Cho S."/>
            <person name="Cho B.K."/>
        </authorList>
    </citation>
    <scope>NUCLEOTIDE SEQUENCE [LARGE SCALE GENOMIC DNA]</scope>
    <source>
        <strain evidence="2">ATCC 8486</strain>
    </source>
</reference>
<protein>
    <submittedName>
        <fullName evidence="1">Restriction endonuclease subunit S</fullName>
    </submittedName>
</protein>
<evidence type="ECO:0000313" key="2">
    <source>
        <dbReference type="Proteomes" id="UP000192391"/>
    </source>
</evidence>
<keyword evidence="1" id="KW-0378">Hydrolase</keyword>
<proteinExistence type="predicted"/>
<dbReference type="Proteomes" id="UP000192391">
    <property type="component" value="Chromosome"/>
</dbReference>
<gene>
    <name evidence="1" type="ORF">B2M23_12155</name>
</gene>
<dbReference type="KEGG" id="elim:B2M23_12155"/>
<organism evidence="1 2">
    <name type="scientific">Eubacterium limosum</name>
    <dbReference type="NCBI Taxonomy" id="1736"/>
    <lineage>
        <taxon>Bacteria</taxon>
        <taxon>Bacillati</taxon>
        <taxon>Bacillota</taxon>
        <taxon>Clostridia</taxon>
        <taxon>Eubacteriales</taxon>
        <taxon>Eubacteriaceae</taxon>
        <taxon>Eubacterium</taxon>
    </lineage>
</organism>